<feature type="binding site" evidence="12">
    <location>
        <position position="499"/>
    </location>
    <ligand>
        <name>Zn(2+)</name>
        <dbReference type="ChEBI" id="CHEBI:29105"/>
        <label>1</label>
    </ligand>
</feature>
<dbReference type="AlphaFoldDB" id="A0A385PY89"/>
<evidence type="ECO:0000256" key="6">
    <source>
        <dbReference type="ARBA" id="ARBA00022806"/>
    </source>
</evidence>
<evidence type="ECO:0000313" key="14">
    <source>
        <dbReference type="Proteomes" id="UP000265562"/>
    </source>
</evidence>
<dbReference type="FunFam" id="3.40.50.300:FF:000489">
    <property type="entry name" value="Primosome assembly protein PriA"/>
    <property type="match status" value="1"/>
</dbReference>
<dbReference type="EMBL" id="CP032364">
    <property type="protein sequence ID" value="AYA99131.1"/>
    <property type="molecule type" value="Genomic_DNA"/>
</dbReference>
<dbReference type="PROSITE" id="PS51194">
    <property type="entry name" value="HELICASE_CTER"/>
    <property type="match status" value="1"/>
</dbReference>
<evidence type="ECO:0000256" key="11">
    <source>
        <dbReference type="ARBA" id="ARBA00048988"/>
    </source>
</evidence>
<evidence type="ECO:0000256" key="4">
    <source>
        <dbReference type="ARBA" id="ARBA00022741"/>
    </source>
</evidence>
<dbReference type="CDD" id="cd18804">
    <property type="entry name" value="SF2_C_priA"/>
    <property type="match status" value="1"/>
</dbReference>
<evidence type="ECO:0000256" key="3">
    <source>
        <dbReference type="ARBA" id="ARBA00022723"/>
    </source>
</evidence>
<dbReference type="Pfam" id="PF04851">
    <property type="entry name" value="ResIII"/>
    <property type="match status" value="1"/>
</dbReference>
<dbReference type="InterPro" id="IPR041222">
    <property type="entry name" value="PriA_3primeBD"/>
</dbReference>
<keyword evidence="8 12" id="KW-0067">ATP-binding</keyword>
<dbReference type="PANTHER" id="PTHR30580">
    <property type="entry name" value="PRIMOSOMAL PROTEIN N"/>
    <property type="match status" value="1"/>
</dbReference>
<dbReference type="KEGG" id="lua:D4A81_03805"/>
<comment type="catalytic activity">
    <reaction evidence="12">
        <text>Couples ATP hydrolysis with the unwinding of duplex DNA by translocating in the 3'-5' direction.</text>
        <dbReference type="EC" id="5.6.2.4"/>
    </reaction>
</comment>
<dbReference type="InterPro" id="IPR027417">
    <property type="entry name" value="P-loop_NTPase"/>
</dbReference>
<dbReference type="GO" id="GO:0016887">
    <property type="term" value="F:ATP hydrolysis activity"/>
    <property type="evidence" value="ECO:0007669"/>
    <property type="project" value="RHEA"/>
</dbReference>
<evidence type="ECO:0000256" key="7">
    <source>
        <dbReference type="ARBA" id="ARBA00022833"/>
    </source>
</evidence>
<evidence type="ECO:0000256" key="10">
    <source>
        <dbReference type="ARBA" id="ARBA00023235"/>
    </source>
</evidence>
<keyword evidence="6 12" id="KW-0347">Helicase</keyword>
<evidence type="ECO:0000256" key="9">
    <source>
        <dbReference type="ARBA" id="ARBA00023125"/>
    </source>
</evidence>
<evidence type="ECO:0000313" key="13">
    <source>
        <dbReference type="EMBL" id="AYA99131.1"/>
    </source>
</evidence>
<dbReference type="SMART" id="SM00487">
    <property type="entry name" value="DEXDc"/>
    <property type="match status" value="1"/>
</dbReference>
<dbReference type="InterPro" id="IPR006935">
    <property type="entry name" value="Helicase/UvrB_N"/>
</dbReference>
<dbReference type="NCBIfam" id="TIGR00595">
    <property type="entry name" value="priA"/>
    <property type="match status" value="1"/>
</dbReference>
<dbReference type="InterPro" id="IPR041236">
    <property type="entry name" value="PriA_C"/>
</dbReference>
<dbReference type="Gene3D" id="3.40.1440.60">
    <property type="entry name" value="PriA, 3(prime) DNA-binding domain"/>
    <property type="match status" value="1"/>
</dbReference>
<evidence type="ECO:0000256" key="2">
    <source>
        <dbReference type="ARBA" id="ARBA00022705"/>
    </source>
</evidence>
<organism evidence="13 14">
    <name type="scientific">Lachnoanaerobaculum umeaense</name>
    <dbReference type="NCBI Taxonomy" id="617123"/>
    <lineage>
        <taxon>Bacteria</taxon>
        <taxon>Bacillati</taxon>
        <taxon>Bacillota</taxon>
        <taxon>Clostridia</taxon>
        <taxon>Lachnospirales</taxon>
        <taxon>Lachnospiraceae</taxon>
        <taxon>Lachnoanaerobaculum</taxon>
    </lineage>
</organism>
<dbReference type="RefSeq" id="WP_111525648.1">
    <property type="nucleotide sequence ID" value="NZ_CP032364.1"/>
</dbReference>
<dbReference type="SMART" id="SM00490">
    <property type="entry name" value="HELICc"/>
    <property type="match status" value="1"/>
</dbReference>
<dbReference type="InterPro" id="IPR040498">
    <property type="entry name" value="PriA_CRR"/>
</dbReference>
<comment type="subunit">
    <text evidence="12">Component of the replication restart primosome.</text>
</comment>
<dbReference type="PROSITE" id="PS51192">
    <property type="entry name" value="HELICASE_ATP_BIND_1"/>
    <property type="match status" value="1"/>
</dbReference>
<dbReference type="InterPro" id="IPR042115">
    <property type="entry name" value="PriA_3primeBD_sf"/>
</dbReference>
<comment type="function">
    <text evidence="12">Initiates the restart of stalled replication forks, which reloads the replicative helicase on sites other than the origin of replication. Recognizes and binds to abandoned replication forks and remodels them to uncover a helicase loading site. Promotes assembly of the primosome at these replication forks.</text>
</comment>
<feature type="binding site" evidence="12">
    <location>
        <position position="460"/>
    </location>
    <ligand>
        <name>Zn(2+)</name>
        <dbReference type="ChEBI" id="CHEBI:29105"/>
        <label>1</label>
    </ligand>
</feature>
<dbReference type="Gene3D" id="3.40.50.300">
    <property type="entry name" value="P-loop containing nucleotide triphosphate hydrolases"/>
    <property type="match status" value="2"/>
</dbReference>
<feature type="binding site" evidence="12">
    <location>
        <position position="466"/>
    </location>
    <ligand>
        <name>Zn(2+)</name>
        <dbReference type="ChEBI" id="CHEBI:29105"/>
        <label>2</label>
    </ligand>
</feature>
<evidence type="ECO:0000256" key="8">
    <source>
        <dbReference type="ARBA" id="ARBA00022840"/>
    </source>
</evidence>
<keyword evidence="14" id="KW-1185">Reference proteome</keyword>
<dbReference type="GO" id="GO:0006270">
    <property type="term" value="P:DNA replication initiation"/>
    <property type="evidence" value="ECO:0007669"/>
    <property type="project" value="TreeGrafter"/>
</dbReference>
<dbReference type="InterPro" id="IPR005259">
    <property type="entry name" value="PriA"/>
</dbReference>
<dbReference type="HAMAP" id="MF_00983">
    <property type="entry name" value="PriA"/>
    <property type="match status" value="1"/>
</dbReference>
<dbReference type="Pfam" id="PF17764">
    <property type="entry name" value="PriA_3primeBD"/>
    <property type="match status" value="1"/>
</dbReference>
<evidence type="ECO:0000256" key="5">
    <source>
        <dbReference type="ARBA" id="ARBA00022801"/>
    </source>
</evidence>
<comment type="similarity">
    <text evidence="12">Belongs to the helicase family. PriA subfamily.</text>
</comment>
<dbReference type="Pfam" id="PF18074">
    <property type="entry name" value="PriA_C"/>
    <property type="match status" value="1"/>
</dbReference>
<keyword evidence="10 12" id="KW-0413">Isomerase</keyword>
<gene>
    <name evidence="12 13" type="primary">priA</name>
    <name evidence="13" type="ORF">D4A81_03805</name>
</gene>
<comment type="cofactor">
    <cofactor evidence="12">
        <name>Zn(2+)</name>
        <dbReference type="ChEBI" id="CHEBI:29105"/>
    </cofactor>
    <text evidence="12">Binds 2 zinc ions per subunit.</text>
</comment>
<dbReference type="Pfam" id="PF00271">
    <property type="entry name" value="Helicase_C"/>
    <property type="match status" value="1"/>
</dbReference>
<keyword evidence="7 12" id="KW-0862">Zinc</keyword>
<keyword evidence="3 12" id="KW-0479">Metal-binding</keyword>
<dbReference type="Proteomes" id="UP000265562">
    <property type="component" value="Chromosome"/>
</dbReference>
<dbReference type="GO" id="GO:0003677">
    <property type="term" value="F:DNA binding"/>
    <property type="evidence" value="ECO:0007669"/>
    <property type="project" value="UniProtKB-UniRule"/>
</dbReference>
<feature type="binding site" evidence="12">
    <location>
        <position position="483"/>
    </location>
    <ligand>
        <name>Zn(2+)</name>
        <dbReference type="ChEBI" id="CHEBI:29105"/>
        <label>2</label>
    </ligand>
</feature>
<keyword evidence="1 12" id="KW-0639">Primosome</keyword>
<keyword evidence="4 12" id="KW-0547">Nucleotide-binding</keyword>
<name>A0A385PY89_9FIRM</name>
<dbReference type="SUPFAM" id="SSF52540">
    <property type="entry name" value="P-loop containing nucleoside triphosphate hydrolases"/>
    <property type="match status" value="2"/>
</dbReference>
<protein>
    <recommendedName>
        <fullName evidence="12">Replication restart protein PriA</fullName>
    </recommendedName>
    <alternativeName>
        <fullName evidence="12">ATP-dependent DNA helicase PriA</fullName>
        <ecNumber evidence="12">5.6.2.4</ecNumber>
    </alternativeName>
    <alternativeName>
        <fullName evidence="12">DNA 3'-5' helicase PriA</fullName>
    </alternativeName>
</protein>
<dbReference type="EC" id="5.6.2.4" evidence="12"/>
<evidence type="ECO:0000256" key="1">
    <source>
        <dbReference type="ARBA" id="ARBA00022515"/>
    </source>
</evidence>
<keyword evidence="5 12" id="KW-0378">Hydrolase</keyword>
<dbReference type="InterPro" id="IPR014001">
    <property type="entry name" value="Helicase_ATP-bd"/>
</dbReference>
<comment type="catalytic activity">
    <reaction evidence="11 12">
        <text>ATP + H2O = ADP + phosphate + H(+)</text>
        <dbReference type="Rhea" id="RHEA:13065"/>
        <dbReference type="ChEBI" id="CHEBI:15377"/>
        <dbReference type="ChEBI" id="CHEBI:15378"/>
        <dbReference type="ChEBI" id="CHEBI:30616"/>
        <dbReference type="ChEBI" id="CHEBI:43474"/>
        <dbReference type="ChEBI" id="CHEBI:456216"/>
        <dbReference type="EC" id="5.6.2.4"/>
    </reaction>
</comment>
<dbReference type="GO" id="GO:0043138">
    <property type="term" value="F:3'-5' DNA helicase activity"/>
    <property type="evidence" value="ECO:0007669"/>
    <property type="project" value="UniProtKB-EC"/>
</dbReference>
<keyword evidence="9 12" id="KW-0238">DNA-binding</keyword>
<accession>A0A385PY89</accession>
<dbReference type="GO" id="GO:0008270">
    <property type="term" value="F:zinc ion binding"/>
    <property type="evidence" value="ECO:0007669"/>
    <property type="project" value="UniProtKB-UniRule"/>
</dbReference>
<dbReference type="GO" id="GO:0006269">
    <property type="term" value="P:DNA replication, synthesis of primer"/>
    <property type="evidence" value="ECO:0007669"/>
    <property type="project" value="UniProtKB-KW"/>
</dbReference>
<dbReference type="GO" id="GO:0006310">
    <property type="term" value="P:DNA recombination"/>
    <property type="evidence" value="ECO:0007669"/>
    <property type="project" value="InterPro"/>
</dbReference>
<dbReference type="PANTHER" id="PTHR30580:SF0">
    <property type="entry name" value="PRIMOSOMAL PROTEIN N"/>
    <property type="match status" value="1"/>
</dbReference>
<dbReference type="Pfam" id="PF18319">
    <property type="entry name" value="Zn_ribbon_PriA"/>
    <property type="match status" value="1"/>
</dbReference>
<keyword evidence="2 12" id="KW-0235">DNA replication</keyword>
<dbReference type="GO" id="GO:1990077">
    <property type="term" value="C:primosome complex"/>
    <property type="evidence" value="ECO:0007669"/>
    <property type="project" value="UniProtKB-UniRule"/>
</dbReference>
<dbReference type="GO" id="GO:0006302">
    <property type="term" value="P:double-strand break repair"/>
    <property type="evidence" value="ECO:0007669"/>
    <property type="project" value="InterPro"/>
</dbReference>
<sequence length="743" mass="84654">MKNLFADIIISNTNVDRPFTYIIPQSLGDSVSLGCPVLIELRRKVKKGYVINIRENTDLDISKLKPIIAVSERELSTDENLLQLAIWLKHRYGVSFAKAISTVMPVKSKAEEKLNNEIFLNIELDRIDSLKEELIKLRKTAWARLLEELKTKQSLPQSYVNKELKITSTVIRRMVEEGYISVGMKIKKNNPLQPVLRSLGIEKFTEIVKSKEYVLNEEQEIAINTFKSDFDNNKRFSYLLHGITGSGKTLVFINMIKYVIEKGFKAIVLIPEISLTYQTVFRMAEHFGDRVAIINSKLSKNERYYQFDRIKNDDADVIIGPRSAIFAPIKKLGLIVIDEEHDSAYKNENVPTFNVRDVAEKLAEITNASLLLASATPTPETYNRAVNGEIKLLKLKTRAKNTALPKVSIVDMRDELKRGNRSIFSEKLRTLIEDRLKKHEQVMLFMNRRGYSSFVSCRSCGEAIKCKHCDVSMTLHNTNRLVCHYCGYSIELPHICPNCGSRYIANFGTGTQKLEAMTREEFPDARVIRMDTDSTSKKNSVNDMIRSFAKGDADILIGTQMIVKGHDFSNVTLVGIMAADTSLYVSNYNSAQRTFELLTQAAGRAGRAKDGEAVIQTYKPENYAIVAAAAQDYKKYFENEIAYRKMVGYPPECHMLTVMFSSKRDMELNKCANEIVKKIKAISEFKKTVVIGPTEPSISRVKDYYRKLVYIKNVKYDILLDIQEKIEENLSLYKNVGAVYDFN</sequence>
<feature type="binding site" evidence="12">
    <location>
        <position position="486"/>
    </location>
    <ligand>
        <name>Zn(2+)</name>
        <dbReference type="ChEBI" id="CHEBI:29105"/>
        <label>2</label>
    </ligand>
</feature>
<proteinExistence type="inferred from homology"/>
<evidence type="ECO:0000256" key="12">
    <source>
        <dbReference type="HAMAP-Rule" id="MF_00983"/>
    </source>
</evidence>
<dbReference type="GO" id="GO:0005524">
    <property type="term" value="F:ATP binding"/>
    <property type="evidence" value="ECO:0007669"/>
    <property type="project" value="UniProtKB-UniRule"/>
</dbReference>
<reference evidence="13 14" key="1">
    <citation type="submission" date="2018-09" db="EMBL/GenBank/DDBJ databases">
        <title>Genome sequencing of Lachnoanaerobaculum umeaense DSM 23576.</title>
        <authorList>
            <person name="Kook J.-K."/>
            <person name="Park S.-N."/>
            <person name="Lim Y.K."/>
        </authorList>
    </citation>
    <scope>NUCLEOTIDE SEQUENCE [LARGE SCALE GENOMIC DNA]</scope>
    <source>
        <strain evidence="14">DSM 23576 \ CCUG 58757</strain>
    </source>
</reference>
<feature type="binding site" evidence="12">
    <location>
        <position position="496"/>
    </location>
    <ligand>
        <name>Zn(2+)</name>
        <dbReference type="ChEBI" id="CHEBI:29105"/>
        <label>1</label>
    </ligand>
</feature>
<feature type="binding site" evidence="12">
    <location>
        <position position="469"/>
    </location>
    <ligand>
        <name>Zn(2+)</name>
        <dbReference type="ChEBI" id="CHEBI:29105"/>
        <label>2</label>
    </ligand>
</feature>
<dbReference type="OrthoDB" id="9759544at2"/>
<dbReference type="InterPro" id="IPR001650">
    <property type="entry name" value="Helicase_C-like"/>
</dbReference>
<feature type="binding site" evidence="12">
    <location>
        <position position="457"/>
    </location>
    <ligand>
        <name>Zn(2+)</name>
        <dbReference type="ChEBI" id="CHEBI:29105"/>
        <label>1</label>
    </ligand>
</feature>